<dbReference type="AlphaFoldDB" id="A0A977KU06"/>
<organism evidence="1">
    <name type="scientific">Woronichinia naegeliana WA131</name>
    <dbReference type="NCBI Taxonomy" id="2824559"/>
    <lineage>
        <taxon>Bacteria</taxon>
        <taxon>Bacillati</taxon>
        <taxon>Cyanobacteriota</taxon>
        <taxon>Cyanophyceae</taxon>
        <taxon>Synechococcales</taxon>
        <taxon>Coelosphaeriaceae</taxon>
        <taxon>Woronichinia</taxon>
    </lineage>
</organism>
<dbReference type="EMBL" id="CP073041">
    <property type="protein sequence ID" value="UXE59912.1"/>
    <property type="molecule type" value="Genomic_DNA"/>
</dbReference>
<reference evidence="1" key="1">
    <citation type="submission" date="2021-04" db="EMBL/GenBank/DDBJ databases">
        <title>Genome sequence of Woronichinia naegeliana from Washington state freshwater lake bloom.</title>
        <authorList>
            <person name="Dreher T.W."/>
        </authorList>
    </citation>
    <scope>NUCLEOTIDE SEQUENCE</scope>
    <source>
        <strain evidence="1">WA131</strain>
    </source>
</reference>
<dbReference type="Gene3D" id="3.90.550.10">
    <property type="entry name" value="Spore Coat Polysaccharide Biosynthesis Protein SpsA, Chain A"/>
    <property type="match status" value="1"/>
</dbReference>
<protein>
    <submittedName>
        <fullName evidence="1">Glycosyltransferase family 2 protein</fullName>
    </submittedName>
</protein>
<proteinExistence type="predicted"/>
<dbReference type="Proteomes" id="UP001065613">
    <property type="component" value="Chromosome"/>
</dbReference>
<sequence>MKTPVVLIIFRRPEKTQKLLNIIREIQPKQLFVIADAPRSHKLGEAEKCEKTRAIIETIDWDCQVYKNYSEQNLGSSKRIPTGLNWVFSQVEEAIILEDDCLPEKTFFPFCEELLEHYRHDQRVMTISGNNFQFGHQTTSDSYYFSRYSHSWGWATWRRAWQYFDMNMTHWPRVKEQQLLNFILEDRRTRQYWENIFQGVFDNQIVAWDYRWTFACWLQNALTILPSRNLVSNIGFDEDASHTTSKNHPFAYLPTYPMTFPIQHPAYLIRDGAADQFSQNTIFDPTLTYRLKRKLSKFFSKVSL</sequence>
<dbReference type="InterPro" id="IPR029044">
    <property type="entry name" value="Nucleotide-diphossugar_trans"/>
</dbReference>
<accession>A0A977KU06</accession>
<dbReference type="SUPFAM" id="SSF53448">
    <property type="entry name" value="Nucleotide-diphospho-sugar transferases"/>
    <property type="match status" value="1"/>
</dbReference>
<name>A0A977KU06_9CYAN</name>
<gene>
    <name evidence="1" type="ORF">KA717_30125</name>
</gene>
<dbReference type="KEGG" id="wna:KA717_30125"/>
<evidence type="ECO:0000313" key="1">
    <source>
        <dbReference type="EMBL" id="UXE59912.1"/>
    </source>
</evidence>